<dbReference type="Gene3D" id="3.20.20.80">
    <property type="entry name" value="Glycosidases"/>
    <property type="match status" value="1"/>
</dbReference>
<accession>A0A6H0KJA5</accession>
<protein>
    <recommendedName>
        <fullName evidence="4">Endoglycosidase</fullName>
    </recommendedName>
</protein>
<reference evidence="2 3" key="1">
    <citation type="submission" date="2020-03" db="EMBL/GenBank/DDBJ databases">
        <title>Genomic analysis of Bacteroides faecium CBA7301.</title>
        <authorList>
            <person name="Kim J."/>
            <person name="Roh S.W."/>
        </authorList>
    </citation>
    <scope>NUCLEOTIDE SEQUENCE [LARGE SCALE GENOMIC DNA]</scope>
    <source>
        <strain evidence="2 3">CBA7301</strain>
    </source>
</reference>
<proteinExistence type="predicted"/>
<dbReference type="KEGG" id="bfc:BacF7301_04010"/>
<dbReference type="SUPFAM" id="SSF51445">
    <property type="entry name" value="(Trans)glycosidases"/>
    <property type="match status" value="1"/>
</dbReference>
<dbReference type="RefSeq" id="WP_167960441.1">
    <property type="nucleotide sequence ID" value="NZ_CP050831.1"/>
</dbReference>
<gene>
    <name evidence="2" type="ORF">BacF7301_04010</name>
</gene>
<sequence>MKKIFYFLFVMLIAMNLHSCDDWTEMETKNFEPEPLSEEYYAALREYKKSDHPLAFGWFGSWSPQGAASLYYSLKSIPDSVDIVSIWGSYGSLTQFQKDDLKYVQEVLGTRVTFTLFSHNMANLPGNFENIPENIPKAAKAIADSIHKYGYDGIDFDHECTSKDLLYKEENMTALLKEMRKLLGPDKLIIVDGFVELISEEGWKYADYAVSQAYGASSATRLKQRFDWIKEHIGPERYIVTENFESWAANGGVTFRDPERGEMPSLLGMAYWNPAEGRKGGLGTFHMEYEFSNNYKYLRQAIQIMNPAKK</sequence>
<evidence type="ECO:0000313" key="3">
    <source>
        <dbReference type="Proteomes" id="UP000501780"/>
    </source>
</evidence>
<dbReference type="InterPro" id="IPR017853">
    <property type="entry name" value="GH"/>
</dbReference>
<dbReference type="Proteomes" id="UP000501780">
    <property type="component" value="Chromosome"/>
</dbReference>
<evidence type="ECO:0000313" key="2">
    <source>
        <dbReference type="EMBL" id="QIU93365.1"/>
    </source>
</evidence>
<evidence type="ECO:0008006" key="4">
    <source>
        <dbReference type="Google" id="ProtNLM"/>
    </source>
</evidence>
<name>A0A6H0KJA5_9BACE</name>
<evidence type="ECO:0000256" key="1">
    <source>
        <dbReference type="SAM" id="SignalP"/>
    </source>
</evidence>
<feature type="signal peptide" evidence="1">
    <location>
        <begin position="1"/>
        <end position="19"/>
    </location>
</feature>
<organism evidence="2 3">
    <name type="scientific">Bacteroides faecium</name>
    <dbReference type="NCBI Taxonomy" id="2715212"/>
    <lineage>
        <taxon>Bacteria</taxon>
        <taxon>Pseudomonadati</taxon>
        <taxon>Bacteroidota</taxon>
        <taxon>Bacteroidia</taxon>
        <taxon>Bacteroidales</taxon>
        <taxon>Bacteroidaceae</taxon>
        <taxon>Bacteroides</taxon>
    </lineage>
</organism>
<dbReference type="Pfam" id="PF16141">
    <property type="entry name" value="GH18_BT1044-like"/>
    <property type="match status" value="1"/>
</dbReference>
<dbReference type="EMBL" id="CP050831">
    <property type="protein sequence ID" value="QIU93365.1"/>
    <property type="molecule type" value="Genomic_DNA"/>
</dbReference>
<feature type="chain" id="PRO_5026105469" description="Endoglycosidase" evidence="1">
    <location>
        <begin position="20"/>
        <end position="310"/>
    </location>
</feature>
<keyword evidence="1" id="KW-0732">Signal</keyword>
<dbReference type="AlphaFoldDB" id="A0A6H0KJA5"/>
<keyword evidence="3" id="KW-1185">Reference proteome</keyword>
<dbReference type="InterPro" id="IPR032320">
    <property type="entry name" value="GH18_BT1044-like"/>
</dbReference>